<name>A0ABV5UF32_9PSEU</name>
<feature type="domain" description="ABC3 transporter permease C-terminal" evidence="8">
    <location>
        <begin position="269"/>
        <end position="388"/>
    </location>
</feature>
<proteinExistence type="inferred from homology"/>
<sequence>MVSVLDLAWQTIRTRLGGFAGAFIAILCGTALVAACGILMESGLRAGVPTQRYAAAAVVVGGAQSVRPPGADALSTEQVGEQPSVPAALAGRIASVPGVRAAVAEQSFPAQVVTRDGRVLADRESLGHNWDAAVLAPFTLRGGDAPAAADEVVLDADLARRADVGIGGQVRITTASGTVPVKVSGVVDGGSRQSAVFFTPERAAELAGRPGQVHAIGVLADPGVAPETLAERVRAVAGGAEVTTGVERSSIEFLDVSQTRVLLLAIAGSFGGFALLVAVFVVASTLALTINQRRREFALLRAVAATPRQIRKLIGTETTLIALVAGVLGSALGLAVAGGLRDAFAAIGVIPADFGLAIGPLPPVAAVLLGLGAARLAAWAASRRPSSIRPVEALGEAAVERRELGRGRLLTGWGLVLAGVGGALVPLFLRGDIAAAISTMSTLVVVIGLAVVGPQVTGLVMRFLVPVLARLWRISGYLAGANAHANARRVAAAVTPLMLAVAFALATFYGPTAMTAAAQQESARSTTADYVLAAPGGISPEVAAAAGRVPGVAAATPVVRTSVITATPVGDSVEVQRTPAQGVAGDQAGAALELGVDAGRLTDLTGDTVALSRSEADWLDKKLGDDVEFYFGDGVPAKLRLVATYTHDLAFGDFVLPVALAREHIGGRLDDSVLVRRQPGADAGAVASALSALPYPGLVVAPASVLAAPEGGERQAQFYLNLVAAGVIVGYLAISVANTLVLTTAQRGREFALLRLVGTSRRQVTRMMRLEAVATVGIAIVMGTLVALIPLALLNFGLRGNPVPAGSPTVYFGIIAGAAVLGMVAIGLATSVALRARPIDAIGVRE</sequence>
<dbReference type="Pfam" id="PF02687">
    <property type="entry name" value="FtsX"/>
    <property type="match status" value="2"/>
</dbReference>
<gene>
    <name evidence="9" type="ORF">ACFFTO_36440</name>
</gene>
<keyword evidence="4 7" id="KW-1133">Transmembrane helix</keyword>
<comment type="similarity">
    <text evidence="6">Belongs to the ABC-4 integral membrane protein family.</text>
</comment>
<feature type="transmembrane region" description="Helical" evidence="7">
    <location>
        <begin position="360"/>
        <end position="381"/>
    </location>
</feature>
<evidence type="ECO:0000256" key="7">
    <source>
        <dbReference type="SAM" id="Phobius"/>
    </source>
</evidence>
<dbReference type="Proteomes" id="UP001589535">
    <property type="component" value="Unassembled WGS sequence"/>
</dbReference>
<comment type="subcellular location">
    <subcellularLocation>
        <location evidence="1">Cell membrane</location>
        <topology evidence="1">Multi-pass membrane protein</topology>
    </subcellularLocation>
</comment>
<evidence type="ECO:0000259" key="8">
    <source>
        <dbReference type="Pfam" id="PF02687"/>
    </source>
</evidence>
<keyword evidence="3 7" id="KW-0812">Transmembrane</keyword>
<dbReference type="PANTHER" id="PTHR30572:SF4">
    <property type="entry name" value="ABC TRANSPORTER PERMEASE YTRF"/>
    <property type="match status" value="1"/>
</dbReference>
<feature type="transmembrane region" description="Helical" evidence="7">
    <location>
        <begin position="718"/>
        <end position="741"/>
    </location>
</feature>
<evidence type="ECO:0000256" key="4">
    <source>
        <dbReference type="ARBA" id="ARBA00022989"/>
    </source>
</evidence>
<feature type="transmembrane region" description="Helical" evidence="7">
    <location>
        <begin position="490"/>
        <end position="510"/>
    </location>
</feature>
<accession>A0ABV5UF32</accession>
<feature type="domain" description="ABC3 transporter permease C-terminal" evidence="8">
    <location>
        <begin position="723"/>
        <end position="836"/>
    </location>
</feature>
<organism evidence="9 10">
    <name type="scientific">Amycolatopsis plumensis</name>
    <dbReference type="NCBI Taxonomy" id="236508"/>
    <lineage>
        <taxon>Bacteria</taxon>
        <taxon>Bacillati</taxon>
        <taxon>Actinomycetota</taxon>
        <taxon>Actinomycetes</taxon>
        <taxon>Pseudonocardiales</taxon>
        <taxon>Pseudonocardiaceae</taxon>
        <taxon>Amycolatopsis</taxon>
    </lineage>
</organism>
<feature type="transmembrane region" description="Helical" evidence="7">
    <location>
        <begin position="409"/>
        <end position="429"/>
    </location>
</feature>
<feature type="transmembrane region" description="Helical" evidence="7">
    <location>
        <begin position="441"/>
        <end position="469"/>
    </location>
</feature>
<feature type="transmembrane region" description="Helical" evidence="7">
    <location>
        <begin position="261"/>
        <end position="288"/>
    </location>
</feature>
<feature type="transmembrane region" description="Helical" evidence="7">
    <location>
        <begin position="16"/>
        <end position="40"/>
    </location>
</feature>
<reference evidence="9 10" key="1">
    <citation type="submission" date="2024-09" db="EMBL/GenBank/DDBJ databases">
        <authorList>
            <person name="Sun Q."/>
            <person name="Mori K."/>
        </authorList>
    </citation>
    <scope>NUCLEOTIDE SEQUENCE [LARGE SCALE GENOMIC DNA]</scope>
    <source>
        <strain evidence="9 10">JCM 13852</strain>
    </source>
</reference>
<dbReference type="InterPro" id="IPR003838">
    <property type="entry name" value="ABC3_permease_C"/>
</dbReference>
<protein>
    <submittedName>
        <fullName evidence="9">ABC transporter permease</fullName>
    </submittedName>
</protein>
<keyword evidence="2" id="KW-1003">Cell membrane</keyword>
<dbReference type="RefSeq" id="WP_378203868.1">
    <property type="nucleotide sequence ID" value="NZ_JBHMBK010000040.1"/>
</dbReference>
<evidence type="ECO:0000313" key="9">
    <source>
        <dbReference type="EMBL" id="MFB9689694.1"/>
    </source>
</evidence>
<keyword evidence="10" id="KW-1185">Reference proteome</keyword>
<evidence type="ECO:0000256" key="2">
    <source>
        <dbReference type="ARBA" id="ARBA00022475"/>
    </source>
</evidence>
<feature type="transmembrane region" description="Helical" evidence="7">
    <location>
        <begin position="318"/>
        <end position="340"/>
    </location>
</feature>
<evidence type="ECO:0000256" key="5">
    <source>
        <dbReference type="ARBA" id="ARBA00023136"/>
    </source>
</evidence>
<feature type="transmembrane region" description="Helical" evidence="7">
    <location>
        <begin position="772"/>
        <end position="798"/>
    </location>
</feature>
<evidence type="ECO:0000313" key="10">
    <source>
        <dbReference type="Proteomes" id="UP001589535"/>
    </source>
</evidence>
<evidence type="ECO:0000256" key="3">
    <source>
        <dbReference type="ARBA" id="ARBA00022692"/>
    </source>
</evidence>
<dbReference type="PANTHER" id="PTHR30572">
    <property type="entry name" value="MEMBRANE COMPONENT OF TRANSPORTER-RELATED"/>
    <property type="match status" value="1"/>
</dbReference>
<evidence type="ECO:0000256" key="6">
    <source>
        <dbReference type="ARBA" id="ARBA00038076"/>
    </source>
</evidence>
<keyword evidence="5 7" id="KW-0472">Membrane</keyword>
<comment type="caution">
    <text evidence="9">The sequence shown here is derived from an EMBL/GenBank/DDBJ whole genome shotgun (WGS) entry which is preliminary data.</text>
</comment>
<dbReference type="InterPro" id="IPR050250">
    <property type="entry name" value="Macrolide_Exporter_MacB"/>
</dbReference>
<feature type="transmembrane region" description="Helical" evidence="7">
    <location>
        <begin position="810"/>
        <end position="834"/>
    </location>
</feature>
<dbReference type="EMBL" id="JBHMBK010000040">
    <property type="protein sequence ID" value="MFB9689694.1"/>
    <property type="molecule type" value="Genomic_DNA"/>
</dbReference>
<evidence type="ECO:0000256" key="1">
    <source>
        <dbReference type="ARBA" id="ARBA00004651"/>
    </source>
</evidence>